<name>A0A7J6SG89_PEROL</name>
<evidence type="ECO:0000256" key="2">
    <source>
        <dbReference type="SAM" id="MobiDB-lite"/>
    </source>
</evidence>
<dbReference type="Pfam" id="PF02493">
    <property type="entry name" value="MORN"/>
    <property type="match status" value="3"/>
</dbReference>
<dbReference type="GO" id="GO:0005829">
    <property type="term" value="C:cytosol"/>
    <property type="evidence" value="ECO:0007669"/>
    <property type="project" value="TreeGrafter"/>
</dbReference>
<dbReference type="Gene3D" id="2.20.110.10">
    <property type="entry name" value="Histone H3 K4-specific methyltransferase SET7/9 N-terminal domain"/>
    <property type="match status" value="1"/>
</dbReference>
<evidence type="ECO:0000313" key="3">
    <source>
        <dbReference type="EMBL" id="KAF4731918.1"/>
    </source>
</evidence>
<comment type="caution">
    <text evidence="3">The sequence shown here is derived from an EMBL/GenBank/DDBJ whole genome shotgun (WGS) entry which is preliminary data.</text>
</comment>
<reference evidence="3 4" key="1">
    <citation type="submission" date="2020-04" db="EMBL/GenBank/DDBJ databases">
        <title>Perkinsus olseni comparative genomics.</title>
        <authorList>
            <person name="Bogema D.R."/>
        </authorList>
    </citation>
    <scope>NUCLEOTIDE SEQUENCE [LARGE SCALE GENOMIC DNA]</scope>
    <source>
        <strain evidence="3">ATCC PRA-205</strain>
    </source>
</reference>
<organism evidence="3 4">
    <name type="scientific">Perkinsus olseni</name>
    <name type="common">Perkinsus atlanticus</name>
    <dbReference type="NCBI Taxonomy" id="32597"/>
    <lineage>
        <taxon>Eukaryota</taxon>
        <taxon>Sar</taxon>
        <taxon>Alveolata</taxon>
        <taxon>Perkinsozoa</taxon>
        <taxon>Perkinsea</taxon>
        <taxon>Perkinsida</taxon>
        <taxon>Perkinsidae</taxon>
        <taxon>Perkinsus</taxon>
    </lineage>
</organism>
<dbReference type="SMART" id="SM00698">
    <property type="entry name" value="MORN"/>
    <property type="match status" value="3"/>
</dbReference>
<feature type="non-terminal residue" evidence="3">
    <location>
        <position position="1"/>
    </location>
</feature>
<evidence type="ECO:0000256" key="1">
    <source>
        <dbReference type="ARBA" id="ARBA00022737"/>
    </source>
</evidence>
<dbReference type="AlphaFoldDB" id="A0A7J6SG89"/>
<accession>A0A7J6SG89</accession>
<evidence type="ECO:0008006" key="5">
    <source>
        <dbReference type="Google" id="ProtNLM"/>
    </source>
</evidence>
<dbReference type="SUPFAM" id="SSF82185">
    <property type="entry name" value="Histone H3 K4-specific methyltransferase SET7/9 N-terminal domain"/>
    <property type="match status" value="1"/>
</dbReference>
<sequence length="113" mass="12798">MAMCKLWNFVARDDVRSYDRYAGELDGYGRPSGRGSLFIDESKRPPALYEGEWKAGRFHGEGVLVQNDSTYTGQWFEGRMHGKGMLKQPGATYDGDWDMNQRQGRGKLTVLNG</sequence>
<dbReference type="PANTHER" id="PTHR43215:SF14">
    <property type="entry name" value="RADIAL SPOKE HEAD 1 HOMOLOG"/>
    <property type="match status" value="1"/>
</dbReference>
<proteinExistence type="predicted"/>
<dbReference type="Proteomes" id="UP000574390">
    <property type="component" value="Unassembled WGS sequence"/>
</dbReference>
<gene>
    <name evidence="3" type="ORF">FOZ62_019086</name>
</gene>
<keyword evidence="1" id="KW-0677">Repeat</keyword>
<protein>
    <recommendedName>
        <fullName evidence="5">MORN repeat containing</fullName>
    </recommendedName>
</protein>
<feature type="region of interest" description="Disordered" evidence="2">
    <location>
        <begin position="92"/>
        <end position="113"/>
    </location>
</feature>
<dbReference type="EMBL" id="JABANM010014913">
    <property type="protein sequence ID" value="KAF4731918.1"/>
    <property type="molecule type" value="Genomic_DNA"/>
</dbReference>
<evidence type="ECO:0000313" key="4">
    <source>
        <dbReference type="Proteomes" id="UP000574390"/>
    </source>
</evidence>
<dbReference type="InterPro" id="IPR003409">
    <property type="entry name" value="MORN"/>
</dbReference>
<dbReference type="PANTHER" id="PTHR43215">
    <property type="entry name" value="RADIAL SPOKE HEAD 1 HOMOLOG"/>
    <property type="match status" value="1"/>
</dbReference>